<protein>
    <submittedName>
        <fullName evidence="1">Uncharacterized protein</fullName>
    </submittedName>
</protein>
<dbReference type="EnsemblPlants" id="Bra038196.1">
    <property type="protein sequence ID" value="Bra038196.1-P"/>
    <property type="gene ID" value="Bra038196"/>
</dbReference>
<dbReference type="InParanoid" id="M4FAT1"/>
<keyword evidence="2" id="KW-1185">Reference proteome</keyword>
<name>M4FAT1_BRACM</name>
<reference evidence="2" key="2">
    <citation type="journal article" date="2018" name="Hortic Res">
        <title>Improved Brassica rapa reference genome by single-molecule sequencing and chromosome conformation capture technologies.</title>
        <authorList>
            <person name="Zhang L."/>
            <person name="Cai X."/>
            <person name="Wu J."/>
            <person name="Liu M."/>
            <person name="Grob S."/>
            <person name="Cheng F."/>
            <person name="Liang J."/>
            <person name="Cai C."/>
            <person name="Liu Z."/>
            <person name="Liu B."/>
            <person name="Wang F."/>
            <person name="Li S."/>
            <person name="Liu F."/>
            <person name="Li X."/>
            <person name="Cheng L."/>
            <person name="Yang W."/>
            <person name="Li M.H."/>
            <person name="Grossniklaus U."/>
            <person name="Zheng H."/>
            <person name="Wang X."/>
        </authorList>
    </citation>
    <scope>NUCLEOTIDE SEQUENCE [LARGE SCALE GENOMIC DNA]</scope>
    <source>
        <strain evidence="2">cv. Chiifu-401-42</strain>
    </source>
</reference>
<evidence type="ECO:0000313" key="1">
    <source>
        <dbReference type="EnsemblPlants" id="Bra038196.1-P"/>
    </source>
</evidence>
<dbReference type="Gramene" id="Bra038196.1">
    <property type="protein sequence ID" value="Bra038196.1-P"/>
    <property type="gene ID" value="Bra038196"/>
</dbReference>
<evidence type="ECO:0000313" key="2">
    <source>
        <dbReference type="Proteomes" id="UP000011750"/>
    </source>
</evidence>
<proteinExistence type="predicted"/>
<organism evidence="1 2">
    <name type="scientific">Brassica campestris</name>
    <name type="common">Field mustard</name>
    <dbReference type="NCBI Taxonomy" id="3711"/>
    <lineage>
        <taxon>Eukaryota</taxon>
        <taxon>Viridiplantae</taxon>
        <taxon>Streptophyta</taxon>
        <taxon>Embryophyta</taxon>
        <taxon>Tracheophyta</taxon>
        <taxon>Spermatophyta</taxon>
        <taxon>Magnoliopsida</taxon>
        <taxon>eudicotyledons</taxon>
        <taxon>Gunneridae</taxon>
        <taxon>Pentapetalae</taxon>
        <taxon>rosids</taxon>
        <taxon>malvids</taxon>
        <taxon>Brassicales</taxon>
        <taxon>Brassicaceae</taxon>
        <taxon>Brassiceae</taxon>
        <taxon>Brassica</taxon>
    </lineage>
</organism>
<accession>M4FAT1</accession>
<reference evidence="1" key="3">
    <citation type="submission" date="2023-03" db="UniProtKB">
        <authorList>
            <consortium name="EnsemblPlants"/>
        </authorList>
    </citation>
    <scope>IDENTIFICATION</scope>
    <source>
        <strain evidence="1">cv. Chiifu-401-42</strain>
    </source>
</reference>
<dbReference type="HOGENOM" id="CLU_2124584_0_0_1"/>
<dbReference type="Proteomes" id="UP000011750">
    <property type="component" value="Unassembled WGS sequence"/>
</dbReference>
<dbReference type="AlphaFoldDB" id="M4FAT1"/>
<reference evidence="2" key="1">
    <citation type="journal article" date="2011" name="Nat. Genet.">
        <title>The genome of the mesopolyploid crop species Brassica rapa.</title>
        <authorList>
            <consortium name="Brassica rapa Genome Sequencing Project Consortium"/>
            <person name="Wang X."/>
            <person name="Wang H."/>
            <person name="Wang J."/>
            <person name="Sun R."/>
            <person name="Wu J."/>
            <person name="Liu S."/>
            <person name="Bai Y."/>
            <person name="Mun J.H."/>
            <person name="Bancroft I."/>
            <person name="Cheng F."/>
            <person name="Huang S."/>
            <person name="Li X."/>
            <person name="Hua W."/>
            <person name="Wang J."/>
            <person name="Wang X."/>
            <person name="Freeling M."/>
            <person name="Pires J.C."/>
            <person name="Paterson A.H."/>
            <person name="Chalhoub B."/>
            <person name="Wang B."/>
            <person name="Hayward A."/>
            <person name="Sharpe A.G."/>
            <person name="Park B.S."/>
            <person name="Weisshaar B."/>
            <person name="Liu B."/>
            <person name="Li B."/>
            <person name="Liu B."/>
            <person name="Tong C."/>
            <person name="Song C."/>
            <person name="Duran C."/>
            <person name="Peng C."/>
            <person name="Geng C."/>
            <person name="Koh C."/>
            <person name="Lin C."/>
            <person name="Edwards D."/>
            <person name="Mu D."/>
            <person name="Shen D."/>
            <person name="Soumpourou E."/>
            <person name="Li F."/>
            <person name="Fraser F."/>
            <person name="Conant G."/>
            <person name="Lassalle G."/>
            <person name="King G.J."/>
            <person name="Bonnema G."/>
            <person name="Tang H."/>
            <person name="Wang H."/>
            <person name="Belcram H."/>
            <person name="Zhou H."/>
            <person name="Hirakawa H."/>
            <person name="Abe H."/>
            <person name="Guo H."/>
            <person name="Wang H."/>
            <person name="Jin H."/>
            <person name="Parkin I.A."/>
            <person name="Batley J."/>
            <person name="Kim J.S."/>
            <person name="Just J."/>
            <person name="Li J."/>
            <person name="Xu J."/>
            <person name="Deng J."/>
            <person name="Kim J.A."/>
            <person name="Li J."/>
            <person name="Yu J."/>
            <person name="Meng J."/>
            <person name="Wang J."/>
            <person name="Min J."/>
            <person name="Poulain J."/>
            <person name="Wang J."/>
            <person name="Hatakeyama K."/>
            <person name="Wu K."/>
            <person name="Wang L."/>
            <person name="Fang L."/>
            <person name="Trick M."/>
            <person name="Links M.G."/>
            <person name="Zhao M."/>
            <person name="Jin M."/>
            <person name="Ramchiary N."/>
            <person name="Drou N."/>
            <person name="Berkman P.J."/>
            <person name="Cai Q."/>
            <person name="Huang Q."/>
            <person name="Li R."/>
            <person name="Tabata S."/>
            <person name="Cheng S."/>
            <person name="Zhang S."/>
            <person name="Zhang S."/>
            <person name="Huang S."/>
            <person name="Sato S."/>
            <person name="Sun S."/>
            <person name="Kwon S.J."/>
            <person name="Choi S.R."/>
            <person name="Lee T.H."/>
            <person name="Fan W."/>
            <person name="Zhao X."/>
            <person name="Tan X."/>
            <person name="Xu X."/>
            <person name="Wang Y."/>
            <person name="Qiu Y."/>
            <person name="Yin Y."/>
            <person name="Li Y."/>
            <person name="Du Y."/>
            <person name="Liao Y."/>
            <person name="Lim Y."/>
            <person name="Narusaka Y."/>
            <person name="Wang Y."/>
            <person name="Wang Z."/>
            <person name="Li Z."/>
            <person name="Wang Z."/>
            <person name="Xiong Z."/>
            <person name="Zhang Z."/>
        </authorList>
    </citation>
    <scope>NUCLEOTIDE SEQUENCE [LARGE SCALE GENOMIC DNA]</scope>
    <source>
        <strain evidence="2">cv. Chiifu-401-42</strain>
    </source>
</reference>
<sequence length="114" mass="12748">MFFKKLSWLSSTMTGDFSCLQVTSSAQHLCSSLNDCCFWNLTVSPSPNKIMLTCPMMNLSKHGDSPHQSSRLDPGKNHLITRARPLIILFAKTPNGKRAQACRNRGKSSSKDRF</sequence>